<dbReference type="Proteomes" id="UP001247805">
    <property type="component" value="Unassembled WGS sequence"/>
</dbReference>
<dbReference type="InterPro" id="IPR024588">
    <property type="entry name" value="YejM_N"/>
</dbReference>
<evidence type="ECO:0000313" key="4">
    <source>
        <dbReference type="Proteomes" id="UP001247805"/>
    </source>
</evidence>
<keyword evidence="1" id="KW-0472">Membrane</keyword>
<protein>
    <submittedName>
        <fullName evidence="3">DUF3413 domain-containing protein</fullName>
    </submittedName>
</protein>
<name>A0ABU3SVL6_9ALTE</name>
<proteinExistence type="predicted"/>
<keyword evidence="1" id="KW-1133">Transmembrane helix</keyword>
<evidence type="ECO:0000313" key="3">
    <source>
        <dbReference type="EMBL" id="MDU0354023.1"/>
    </source>
</evidence>
<accession>A0ABU3SVL6</accession>
<keyword evidence="4" id="KW-1185">Reference proteome</keyword>
<keyword evidence="1" id="KW-0812">Transmembrane</keyword>
<comment type="caution">
    <text evidence="3">The sequence shown here is derived from an EMBL/GenBank/DDBJ whole genome shotgun (WGS) entry which is preliminary data.</text>
</comment>
<reference evidence="3 4" key="1">
    <citation type="submission" date="2023-10" db="EMBL/GenBank/DDBJ databases">
        <title>Glaciecola aquimarina strain GGW-M5 nov., isolated from a coastal seawater.</title>
        <authorList>
            <person name="Bayburt H."/>
            <person name="Kim J.M."/>
            <person name="Choi B.J."/>
            <person name="Jeon C.O."/>
        </authorList>
    </citation>
    <scope>NUCLEOTIDE SEQUENCE [LARGE SCALE GENOMIC DNA]</scope>
    <source>
        <strain evidence="3 4">KCTC 32108</strain>
    </source>
</reference>
<sequence>MSFATRPRRSSPNSAGNSGVTYYFYFWYWFTFQLVVANALWTRITKLQKRRLGFPISVFFVSCFVTSHALHVWADANLYQPIIQQDNMFPLSYPATAKTLMARYGLLDIEDYQQRKALQFNHSVSGITYPVAPVYCPVKQDKKVLVLTVTSGNIPQQIPGLVKGQHHYGFQSDDASGINSILYGLPELYHQALQAYQPILLNLPQSMGLNVSLYLPETQQTQLRGYAQDWSQFTQGVQNATSNLAVGFIQANQLPALLTDKTLAEYQIIVTNLASSDNLRQLLFTNIPLNKALSSHEDIAPTALALLGCNAQPRTYSTGTSLTASSGMNYVVGTQGSKVVLLNNNQRIEIMNNGSVRTFDLNSSQEVFTPINTNLLGQGIKNLTHFSAKRSVKNQ</sequence>
<evidence type="ECO:0000256" key="1">
    <source>
        <dbReference type="SAM" id="Phobius"/>
    </source>
</evidence>
<dbReference type="EMBL" id="JAWDIO010000002">
    <property type="protein sequence ID" value="MDU0354023.1"/>
    <property type="molecule type" value="Genomic_DNA"/>
</dbReference>
<organism evidence="3 4">
    <name type="scientific">Paraglaciecola aquimarina</name>
    <dbReference type="NCBI Taxonomy" id="1235557"/>
    <lineage>
        <taxon>Bacteria</taxon>
        <taxon>Pseudomonadati</taxon>
        <taxon>Pseudomonadota</taxon>
        <taxon>Gammaproteobacteria</taxon>
        <taxon>Alteromonadales</taxon>
        <taxon>Alteromonadaceae</taxon>
        <taxon>Paraglaciecola</taxon>
    </lineage>
</organism>
<gene>
    <name evidence="3" type="ORF">RS130_08825</name>
</gene>
<feature type="transmembrane region" description="Helical" evidence="1">
    <location>
        <begin position="52"/>
        <end position="74"/>
    </location>
</feature>
<evidence type="ECO:0000259" key="2">
    <source>
        <dbReference type="Pfam" id="PF11893"/>
    </source>
</evidence>
<feature type="domain" description="Inner membrane protein YejM N-terminal" evidence="2">
    <location>
        <begin position="20"/>
        <end position="136"/>
    </location>
</feature>
<dbReference type="Pfam" id="PF11893">
    <property type="entry name" value="DUF3413"/>
    <property type="match status" value="1"/>
</dbReference>
<feature type="transmembrane region" description="Helical" evidence="1">
    <location>
        <begin position="20"/>
        <end position="40"/>
    </location>
</feature>